<dbReference type="PANTHER" id="PTHR37753:SF1">
    <property type="entry name" value="OS01G0940600 PROTEIN"/>
    <property type="match status" value="1"/>
</dbReference>
<protein>
    <recommendedName>
        <fullName evidence="4">High chlorophyll fluorescence 153</fullName>
    </recommendedName>
</protein>
<dbReference type="PANTHER" id="PTHR37753">
    <property type="entry name" value="OS01G0940600 PROTEIN"/>
    <property type="match status" value="1"/>
</dbReference>
<dbReference type="Proteomes" id="UP000797356">
    <property type="component" value="Chromosome 16"/>
</dbReference>
<organism evidence="2 3">
    <name type="scientific">Cocos nucifera</name>
    <name type="common">Coconut palm</name>
    <dbReference type="NCBI Taxonomy" id="13894"/>
    <lineage>
        <taxon>Eukaryota</taxon>
        <taxon>Viridiplantae</taxon>
        <taxon>Streptophyta</taxon>
        <taxon>Embryophyta</taxon>
        <taxon>Tracheophyta</taxon>
        <taxon>Spermatophyta</taxon>
        <taxon>Magnoliopsida</taxon>
        <taxon>Liliopsida</taxon>
        <taxon>Arecaceae</taxon>
        <taxon>Arecoideae</taxon>
        <taxon>Cocoseae</taxon>
        <taxon>Attaleinae</taxon>
        <taxon>Cocos</taxon>
    </lineage>
</organism>
<keyword evidence="1" id="KW-0812">Transmembrane</keyword>
<keyword evidence="1" id="KW-1133">Transmembrane helix</keyword>
<evidence type="ECO:0008006" key="4">
    <source>
        <dbReference type="Google" id="ProtNLM"/>
    </source>
</evidence>
<evidence type="ECO:0000256" key="1">
    <source>
        <dbReference type="SAM" id="Phobius"/>
    </source>
</evidence>
<keyword evidence="1" id="KW-0472">Membrane</keyword>
<gene>
    <name evidence="2" type="ORF">COCNU_16G002590</name>
</gene>
<accession>A0A8K0NDD6</accession>
<reference evidence="2" key="1">
    <citation type="journal article" date="2017" name="Gigascience">
        <title>The genome draft of coconut (Cocos nucifera).</title>
        <authorList>
            <person name="Xiao Y."/>
            <person name="Xu P."/>
            <person name="Fan H."/>
            <person name="Baudouin L."/>
            <person name="Xia W."/>
            <person name="Bocs S."/>
            <person name="Xu J."/>
            <person name="Li Q."/>
            <person name="Guo A."/>
            <person name="Zhou L."/>
            <person name="Li J."/>
            <person name="Wu Y."/>
            <person name="Ma Z."/>
            <person name="Armero A."/>
            <person name="Issali A.E."/>
            <person name="Liu N."/>
            <person name="Peng M."/>
            <person name="Yang Y."/>
        </authorList>
    </citation>
    <scope>NUCLEOTIDE SEQUENCE</scope>
    <source>
        <tissue evidence="2">Spear leaf of Hainan Tall coconut</tissue>
    </source>
</reference>
<comment type="caution">
    <text evidence="2">The sequence shown here is derived from an EMBL/GenBank/DDBJ whole genome shotgun (WGS) entry which is preliminary data.</text>
</comment>
<feature type="transmembrane region" description="Helical" evidence="1">
    <location>
        <begin position="71"/>
        <end position="90"/>
    </location>
</feature>
<reference evidence="2" key="2">
    <citation type="submission" date="2019-07" db="EMBL/GenBank/DDBJ databases">
        <authorList>
            <person name="Yang Y."/>
            <person name="Bocs S."/>
            <person name="Baudouin L."/>
        </authorList>
    </citation>
    <scope>NUCLEOTIDE SEQUENCE</scope>
    <source>
        <tissue evidence="2">Spear leaf of Hainan Tall coconut</tissue>
    </source>
</reference>
<sequence>MARSILALSPAPSSSPRHFNKYAAAAATFFPSRPSSFRTRALALAGSLRSGGRRRERKLVVRTGPPTTNSLILAFVLPFSLIAGTIFTSIRIADRLDEKYLEELAMNQAIVEENEAAAEDDENETEIAEKAITAAAGVDGDGKILLQKEEEVAAVPRARNRPRRGV</sequence>
<name>A0A8K0NDD6_COCNU</name>
<evidence type="ECO:0000313" key="2">
    <source>
        <dbReference type="EMBL" id="KAG1371165.1"/>
    </source>
</evidence>
<dbReference type="EMBL" id="CM017887">
    <property type="protein sequence ID" value="KAG1371165.1"/>
    <property type="molecule type" value="Genomic_DNA"/>
</dbReference>
<dbReference type="OrthoDB" id="786736at2759"/>
<dbReference type="AlphaFoldDB" id="A0A8K0NDD6"/>
<evidence type="ECO:0000313" key="3">
    <source>
        <dbReference type="Proteomes" id="UP000797356"/>
    </source>
</evidence>
<keyword evidence="3" id="KW-1185">Reference proteome</keyword>
<proteinExistence type="predicted"/>